<evidence type="ECO:0000313" key="2">
    <source>
        <dbReference type="EMBL" id="GFY47355.1"/>
    </source>
</evidence>
<name>A0A8X7BXC0_9ARAC</name>
<evidence type="ECO:0000313" key="3">
    <source>
        <dbReference type="Proteomes" id="UP000886998"/>
    </source>
</evidence>
<organism evidence="2 3">
    <name type="scientific">Trichonephila inaurata madagascariensis</name>
    <dbReference type="NCBI Taxonomy" id="2747483"/>
    <lineage>
        <taxon>Eukaryota</taxon>
        <taxon>Metazoa</taxon>
        <taxon>Ecdysozoa</taxon>
        <taxon>Arthropoda</taxon>
        <taxon>Chelicerata</taxon>
        <taxon>Arachnida</taxon>
        <taxon>Araneae</taxon>
        <taxon>Araneomorphae</taxon>
        <taxon>Entelegynae</taxon>
        <taxon>Araneoidea</taxon>
        <taxon>Nephilidae</taxon>
        <taxon>Trichonephila</taxon>
        <taxon>Trichonephila inaurata</taxon>
    </lineage>
</organism>
<keyword evidence="3" id="KW-1185">Reference proteome</keyword>
<dbReference type="OrthoDB" id="10293347at2759"/>
<reference evidence="2" key="1">
    <citation type="submission" date="2020-08" db="EMBL/GenBank/DDBJ databases">
        <title>Multicomponent nature underlies the extraordinary mechanical properties of spider dragline silk.</title>
        <authorList>
            <person name="Kono N."/>
            <person name="Nakamura H."/>
            <person name="Mori M."/>
            <person name="Yoshida Y."/>
            <person name="Ohtoshi R."/>
            <person name="Malay A.D."/>
            <person name="Moran D.A.P."/>
            <person name="Tomita M."/>
            <person name="Numata K."/>
            <person name="Arakawa K."/>
        </authorList>
    </citation>
    <scope>NUCLEOTIDE SEQUENCE</scope>
</reference>
<protein>
    <submittedName>
        <fullName evidence="2">Uncharacterized protein</fullName>
    </submittedName>
</protein>
<sequence length="128" mass="14648">MTNHKESISNVPENKKGSSKYQAGGERTSFSPTCTFNKSLKSVLGNAAKKAKGAKARPNMPVWGSYLKWLVRVATRKQWEPEKLCSPYMEPDDQDTAGWKRRHPRVQNERPWTGMLLLVPFPQKILYK</sequence>
<feature type="region of interest" description="Disordered" evidence="1">
    <location>
        <begin position="1"/>
        <end position="29"/>
    </location>
</feature>
<proteinExistence type="predicted"/>
<evidence type="ECO:0000256" key="1">
    <source>
        <dbReference type="SAM" id="MobiDB-lite"/>
    </source>
</evidence>
<dbReference type="EMBL" id="BMAV01005917">
    <property type="protein sequence ID" value="GFY47355.1"/>
    <property type="molecule type" value="Genomic_DNA"/>
</dbReference>
<accession>A0A8X7BXC0</accession>
<gene>
    <name evidence="2" type="ORF">TNIN_163051</name>
</gene>
<comment type="caution">
    <text evidence="2">The sequence shown here is derived from an EMBL/GenBank/DDBJ whole genome shotgun (WGS) entry which is preliminary data.</text>
</comment>
<dbReference type="AlphaFoldDB" id="A0A8X7BXC0"/>
<dbReference type="Proteomes" id="UP000886998">
    <property type="component" value="Unassembled WGS sequence"/>
</dbReference>